<evidence type="ECO:0000256" key="1">
    <source>
        <dbReference type="SAM" id="MobiDB-lite"/>
    </source>
</evidence>
<feature type="compositionally biased region" description="Low complexity" evidence="1">
    <location>
        <begin position="1"/>
        <end position="32"/>
    </location>
</feature>
<feature type="region of interest" description="Disordered" evidence="1">
    <location>
        <begin position="169"/>
        <end position="229"/>
    </location>
</feature>
<proteinExistence type="predicted"/>
<comment type="caution">
    <text evidence="2">The sequence shown here is derived from an EMBL/GenBank/DDBJ whole genome shotgun (WGS) entry which is preliminary data.</text>
</comment>
<feature type="compositionally biased region" description="Basic and acidic residues" evidence="1">
    <location>
        <begin position="175"/>
        <end position="219"/>
    </location>
</feature>
<dbReference type="Proteomes" id="UP001437256">
    <property type="component" value="Unassembled WGS sequence"/>
</dbReference>
<accession>A0ABR3A144</accession>
<organism evidence="2 3">
    <name type="scientific">Marasmius tenuissimus</name>
    <dbReference type="NCBI Taxonomy" id="585030"/>
    <lineage>
        <taxon>Eukaryota</taxon>
        <taxon>Fungi</taxon>
        <taxon>Dikarya</taxon>
        <taxon>Basidiomycota</taxon>
        <taxon>Agaricomycotina</taxon>
        <taxon>Agaricomycetes</taxon>
        <taxon>Agaricomycetidae</taxon>
        <taxon>Agaricales</taxon>
        <taxon>Marasmiineae</taxon>
        <taxon>Marasmiaceae</taxon>
        <taxon>Marasmius</taxon>
    </lineage>
</organism>
<evidence type="ECO:0000313" key="3">
    <source>
        <dbReference type="Proteomes" id="UP001437256"/>
    </source>
</evidence>
<sequence>MYPTSSRHSQSNHSSSSSHSHSATPRHSSSNSPRPGHRKTPQPQHAAAMTESDWKDALIRDIGAPWPGTFFPDVGAPNGYDPSTYPKPPSPTPSSATSYAHMMQQHHGAHCGRNKRDPAGESSVMAQSKPKGPPPLDPSRPLLFQPLQTLSEDSWAFYEKHEALDKDIARRKKRAEAEEAAAEREAVRRREEKRKEGRGRYDYDHYHHGGDSAGRHSNSDTRYAGGWAP</sequence>
<keyword evidence="3" id="KW-1185">Reference proteome</keyword>
<evidence type="ECO:0000313" key="2">
    <source>
        <dbReference type="EMBL" id="KAL0066282.1"/>
    </source>
</evidence>
<reference evidence="2 3" key="1">
    <citation type="submission" date="2024-05" db="EMBL/GenBank/DDBJ databases">
        <title>A draft genome resource for the thread blight pathogen Marasmius tenuissimus strain MS-2.</title>
        <authorList>
            <person name="Yulfo-Soto G.E."/>
            <person name="Baruah I.K."/>
            <person name="Amoako-Attah I."/>
            <person name="Bukari Y."/>
            <person name="Meinhardt L.W."/>
            <person name="Bailey B.A."/>
            <person name="Cohen S.P."/>
        </authorList>
    </citation>
    <scope>NUCLEOTIDE SEQUENCE [LARGE SCALE GENOMIC DNA]</scope>
    <source>
        <strain evidence="2 3">MS-2</strain>
    </source>
</reference>
<dbReference type="EMBL" id="JBBXMP010000037">
    <property type="protein sequence ID" value="KAL0066282.1"/>
    <property type="molecule type" value="Genomic_DNA"/>
</dbReference>
<name>A0ABR3A144_9AGAR</name>
<gene>
    <name evidence="2" type="ORF">AAF712_006713</name>
</gene>
<protein>
    <submittedName>
        <fullName evidence="2">Uncharacterized protein</fullName>
    </submittedName>
</protein>
<feature type="region of interest" description="Disordered" evidence="1">
    <location>
        <begin position="1"/>
        <end position="145"/>
    </location>
</feature>